<sequence length="60" mass="6394">MAEEAGEHTPADAAADTPGVTEQDPLAALDGIEDVPLEQQVEVFQAIHDHLAERLDEAES</sequence>
<dbReference type="RefSeq" id="WP_388005932.1">
    <property type="nucleotide sequence ID" value="NZ_JBHUEE010000004.1"/>
</dbReference>
<dbReference type="EMBL" id="JBHUEE010000004">
    <property type="protein sequence ID" value="MFD1718178.1"/>
    <property type="molecule type" value="Genomic_DNA"/>
</dbReference>
<proteinExistence type="predicted"/>
<gene>
    <name evidence="2" type="ORF">ACFSE6_10045</name>
</gene>
<evidence type="ECO:0000256" key="1">
    <source>
        <dbReference type="SAM" id="MobiDB-lite"/>
    </source>
</evidence>
<dbReference type="Proteomes" id="UP001597277">
    <property type="component" value="Unassembled WGS sequence"/>
</dbReference>
<organism evidence="2 3">
    <name type="scientific">Georgenia deserti</name>
    <dbReference type="NCBI Taxonomy" id="2093781"/>
    <lineage>
        <taxon>Bacteria</taxon>
        <taxon>Bacillati</taxon>
        <taxon>Actinomycetota</taxon>
        <taxon>Actinomycetes</taxon>
        <taxon>Micrococcales</taxon>
        <taxon>Bogoriellaceae</taxon>
        <taxon>Georgenia</taxon>
    </lineage>
</organism>
<reference evidence="3" key="1">
    <citation type="journal article" date="2019" name="Int. J. Syst. Evol. Microbiol.">
        <title>The Global Catalogue of Microorganisms (GCM) 10K type strain sequencing project: providing services to taxonomists for standard genome sequencing and annotation.</title>
        <authorList>
            <consortium name="The Broad Institute Genomics Platform"/>
            <consortium name="The Broad Institute Genome Sequencing Center for Infectious Disease"/>
            <person name="Wu L."/>
            <person name="Ma J."/>
        </authorList>
    </citation>
    <scope>NUCLEOTIDE SEQUENCE [LARGE SCALE GENOMIC DNA]</scope>
    <source>
        <strain evidence="3">JCM 17130</strain>
    </source>
</reference>
<accession>A0ABW4L3Z9</accession>
<name>A0ABW4L3Z9_9MICO</name>
<protein>
    <submittedName>
        <fullName evidence="2">Uncharacterized protein</fullName>
    </submittedName>
</protein>
<evidence type="ECO:0000313" key="3">
    <source>
        <dbReference type="Proteomes" id="UP001597277"/>
    </source>
</evidence>
<keyword evidence="3" id="KW-1185">Reference proteome</keyword>
<evidence type="ECO:0000313" key="2">
    <source>
        <dbReference type="EMBL" id="MFD1718178.1"/>
    </source>
</evidence>
<feature type="compositionally biased region" description="Basic and acidic residues" evidence="1">
    <location>
        <begin position="1"/>
        <end position="10"/>
    </location>
</feature>
<feature type="region of interest" description="Disordered" evidence="1">
    <location>
        <begin position="1"/>
        <end position="26"/>
    </location>
</feature>
<comment type="caution">
    <text evidence="2">The sequence shown here is derived from an EMBL/GenBank/DDBJ whole genome shotgun (WGS) entry which is preliminary data.</text>
</comment>